<dbReference type="GO" id="GO:0035869">
    <property type="term" value="C:ciliary transition zone"/>
    <property type="evidence" value="ECO:0007669"/>
    <property type="project" value="TreeGrafter"/>
</dbReference>
<dbReference type="Proteomes" id="UP000007648">
    <property type="component" value="Unassembled WGS sequence"/>
</dbReference>
<reference evidence="2" key="3">
    <citation type="submission" date="2025-09" db="UniProtKB">
        <authorList>
            <consortium name="Ensembl"/>
        </authorList>
    </citation>
    <scope>IDENTIFICATION</scope>
</reference>
<accession>A0A7N4PU26</accession>
<proteinExistence type="predicted"/>
<keyword evidence="3" id="KW-1185">Reference proteome</keyword>
<protein>
    <submittedName>
        <fullName evidence="2">Nephrocystin 4</fullName>
    </submittedName>
</protein>
<organism evidence="2 3">
    <name type="scientific">Sarcophilus harrisii</name>
    <name type="common">Tasmanian devil</name>
    <name type="synonym">Sarcophilus laniarius</name>
    <dbReference type="NCBI Taxonomy" id="9305"/>
    <lineage>
        <taxon>Eukaryota</taxon>
        <taxon>Metazoa</taxon>
        <taxon>Chordata</taxon>
        <taxon>Craniata</taxon>
        <taxon>Vertebrata</taxon>
        <taxon>Euteleostomi</taxon>
        <taxon>Mammalia</taxon>
        <taxon>Metatheria</taxon>
        <taxon>Dasyuromorphia</taxon>
        <taxon>Dasyuridae</taxon>
        <taxon>Sarcophilus</taxon>
    </lineage>
</organism>
<dbReference type="GeneTree" id="ENSGT00510000048827"/>
<reference evidence="2" key="2">
    <citation type="submission" date="2025-08" db="UniProtKB">
        <authorList>
            <consortium name="Ensembl"/>
        </authorList>
    </citation>
    <scope>IDENTIFICATION</scope>
</reference>
<sequence>MTEWQRIFLQNLSVPPHPQRGRQLGKESTAFQCVLKRLDGLQAKQRLLEVLSGVEYHIRISFFDITYRHFFGRTWKSAAKPLKSTLGQQPRIIFNEPVYFHTSLNHPSVIAVVEVVAEGKKQDGSLQTMACGFGILRLFSTKPEATDSPAQDRRLKLYHGTPRALLHPLLEDPVEQSKYMTLIENCCILYTLKFHHFLDAVFHLLPENFLVSGSQKIPGLLPAHGETRWRPLGGEGDHDSGAEVARWGAQRPGLCSEAPGGGADARGGPGAPGDSGQEAFLLGQDQIVSGLCTELLGRGWLGGCGAAARRGRPGALYSGSSMSRKGGLGEGFREKWRFCFGEEISCLPPPLPVPACPLSEALTGLLRFSKRKGRLPSRPTLQGSPDLSGGRWPVAMLCP</sequence>
<dbReference type="GO" id="GO:0036064">
    <property type="term" value="C:ciliary basal body"/>
    <property type="evidence" value="ECO:0007669"/>
    <property type="project" value="TreeGrafter"/>
</dbReference>
<feature type="region of interest" description="Disordered" evidence="1">
    <location>
        <begin position="257"/>
        <end position="276"/>
    </location>
</feature>
<dbReference type="GO" id="GO:0097546">
    <property type="term" value="C:ciliary base"/>
    <property type="evidence" value="ECO:0007669"/>
    <property type="project" value="TreeGrafter"/>
</dbReference>
<evidence type="ECO:0000256" key="1">
    <source>
        <dbReference type="SAM" id="MobiDB-lite"/>
    </source>
</evidence>
<dbReference type="PANTHER" id="PTHR31043">
    <property type="entry name" value="NEPHROCYSTIN-4"/>
    <property type="match status" value="1"/>
</dbReference>
<dbReference type="GO" id="GO:0097730">
    <property type="term" value="C:non-motile cilium"/>
    <property type="evidence" value="ECO:0007669"/>
    <property type="project" value="InterPro"/>
</dbReference>
<dbReference type="GO" id="GO:0090090">
    <property type="term" value="P:negative regulation of canonical Wnt signaling pathway"/>
    <property type="evidence" value="ECO:0007669"/>
    <property type="project" value="InterPro"/>
</dbReference>
<dbReference type="InterPro" id="IPR029775">
    <property type="entry name" value="NPHP4"/>
</dbReference>
<name>A0A7N4PU26_SARHA</name>
<dbReference type="Ensembl" id="ENSSHAT00000035773.1">
    <property type="protein sequence ID" value="ENSSHAP00000043605.1"/>
    <property type="gene ID" value="ENSSHAG00000018344.2"/>
</dbReference>
<evidence type="ECO:0000313" key="3">
    <source>
        <dbReference type="Proteomes" id="UP000007648"/>
    </source>
</evidence>
<evidence type="ECO:0000313" key="2">
    <source>
        <dbReference type="Ensembl" id="ENSSHAP00000043605.1"/>
    </source>
</evidence>
<dbReference type="GO" id="GO:1904491">
    <property type="term" value="P:protein localization to ciliary transition zone"/>
    <property type="evidence" value="ECO:0007669"/>
    <property type="project" value="TreeGrafter"/>
</dbReference>
<dbReference type="PANTHER" id="PTHR31043:SF3">
    <property type="entry name" value="NEPHROCYSTIN-4"/>
    <property type="match status" value="1"/>
</dbReference>
<feature type="compositionally biased region" description="Gly residues" evidence="1">
    <location>
        <begin position="259"/>
        <end position="273"/>
    </location>
</feature>
<dbReference type="AlphaFoldDB" id="A0A7N4PU26"/>
<reference evidence="2 3" key="1">
    <citation type="journal article" date="2011" name="Proc. Natl. Acad. Sci. U.S.A.">
        <title>Genetic diversity and population structure of the endangered marsupial Sarcophilus harrisii (Tasmanian devil).</title>
        <authorList>
            <person name="Miller W."/>
            <person name="Hayes V.M."/>
            <person name="Ratan A."/>
            <person name="Petersen D.C."/>
            <person name="Wittekindt N.E."/>
            <person name="Miller J."/>
            <person name="Walenz B."/>
            <person name="Knight J."/>
            <person name="Qi J."/>
            <person name="Zhao F."/>
            <person name="Wang Q."/>
            <person name="Bedoya-Reina O.C."/>
            <person name="Katiyar N."/>
            <person name="Tomsho L.P."/>
            <person name="Kasson L.M."/>
            <person name="Hardie R.A."/>
            <person name="Woodbridge P."/>
            <person name="Tindall E.A."/>
            <person name="Bertelsen M.F."/>
            <person name="Dixon D."/>
            <person name="Pyecroft S."/>
            <person name="Helgen K.M."/>
            <person name="Lesk A.M."/>
            <person name="Pringle T.H."/>
            <person name="Patterson N."/>
            <person name="Zhang Y."/>
            <person name="Kreiss A."/>
            <person name="Woods G.M."/>
            <person name="Jones M.E."/>
            <person name="Schuster S.C."/>
        </authorList>
    </citation>
    <scope>NUCLEOTIDE SEQUENCE [LARGE SCALE GENOMIC DNA]</scope>
</reference>
<gene>
    <name evidence="2" type="primary">NPHP4</name>
</gene>